<gene>
    <name evidence="2" type="ORF">METZ01_LOCUS438801</name>
</gene>
<protein>
    <recommendedName>
        <fullName evidence="1">NIF system FeS cluster assembly NifU N-terminal domain-containing protein</fullName>
    </recommendedName>
</protein>
<dbReference type="PANTHER" id="PTHR10093">
    <property type="entry name" value="IRON-SULFUR CLUSTER ASSEMBLY ENZYME NIFU HOMOLOG"/>
    <property type="match status" value="1"/>
</dbReference>
<feature type="domain" description="NIF system FeS cluster assembly NifU N-terminal" evidence="1">
    <location>
        <begin position="7"/>
        <end position="131"/>
    </location>
</feature>
<dbReference type="AlphaFoldDB" id="A0A382YRM9"/>
<dbReference type="InterPro" id="IPR002871">
    <property type="entry name" value="NIF_FeS_clus_asmbl_NifU_N"/>
</dbReference>
<dbReference type="GO" id="GO:0051536">
    <property type="term" value="F:iron-sulfur cluster binding"/>
    <property type="evidence" value="ECO:0007669"/>
    <property type="project" value="InterPro"/>
</dbReference>
<sequence length="156" mass="17769">MNIKELYQEIILEHGKNPRNLRKTDNFNKDAKGYNPLCGDKVHVYLKLDEKKKIEDASFEGSGCAISMASASIMTDLVKGKEAKEVKEIVNDFLGMIKENPELRSKNLKDEEKTKLMCLSGVKQYPMRVKCATLSWHTLTSAIDNIKKEINTEKMD</sequence>
<proteinExistence type="predicted"/>
<dbReference type="Pfam" id="PF01592">
    <property type="entry name" value="NifU_N"/>
    <property type="match status" value="1"/>
</dbReference>
<dbReference type="Gene3D" id="3.90.1010.10">
    <property type="match status" value="1"/>
</dbReference>
<dbReference type="EMBL" id="UINC01178015">
    <property type="protein sequence ID" value="SVD85947.1"/>
    <property type="molecule type" value="Genomic_DNA"/>
</dbReference>
<dbReference type="CDD" id="cd06664">
    <property type="entry name" value="IscU_like"/>
    <property type="match status" value="1"/>
</dbReference>
<evidence type="ECO:0000313" key="2">
    <source>
        <dbReference type="EMBL" id="SVD85947.1"/>
    </source>
</evidence>
<organism evidence="2">
    <name type="scientific">marine metagenome</name>
    <dbReference type="NCBI Taxonomy" id="408172"/>
    <lineage>
        <taxon>unclassified sequences</taxon>
        <taxon>metagenomes</taxon>
        <taxon>ecological metagenomes</taxon>
    </lineage>
</organism>
<dbReference type="FunFam" id="3.90.1010.10:FF:000002">
    <property type="entry name" value="Iron-sulfur cluster assembly scaffold protein NifU"/>
    <property type="match status" value="1"/>
</dbReference>
<evidence type="ECO:0000259" key="1">
    <source>
        <dbReference type="Pfam" id="PF01592"/>
    </source>
</evidence>
<name>A0A382YRM9_9ZZZZ</name>
<reference evidence="2" key="1">
    <citation type="submission" date="2018-05" db="EMBL/GenBank/DDBJ databases">
        <authorList>
            <person name="Lanie J.A."/>
            <person name="Ng W.-L."/>
            <person name="Kazmierczak K.M."/>
            <person name="Andrzejewski T.M."/>
            <person name="Davidsen T.M."/>
            <person name="Wayne K.J."/>
            <person name="Tettelin H."/>
            <person name="Glass J.I."/>
            <person name="Rusch D."/>
            <person name="Podicherti R."/>
            <person name="Tsui H.-C.T."/>
            <person name="Winkler M.E."/>
        </authorList>
    </citation>
    <scope>NUCLEOTIDE SEQUENCE</scope>
</reference>
<dbReference type="GO" id="GO:0016226">
    <property type="term" value="P:iron-sulfur cluster assembly"/>
    <property type="evidence" value="ECO:0007669"/>
    <property type="project" value="InterPro"/>
</dbReference>
<accession>A0A382YRM9</accession>
<dbReference type="SUPFAM" id="SSF82649">
    <property type="entry name" value="SufE/NifU"/>
    <property type="match status" value="1"/>
</dbReference>
<dbReference type="NCBIfam" id="TIGR01994">
    <property type="entry name" value="SUF_scaf_2"/>
    <property type="match status" value="1"/>
</dbReference>
<dbReference type="GO" id="GO:0005506">
    <property type="term" value="F:iron ion binding"/>
    <property type="evidence" value="ECO:0007669"/>
    <property type="project" value="InterPro"/>
</dbReference>